<sequence length="83" mass="8848">MVELPQAGAFCYSSVLFCTARIWRLLELVPASVEKTVRIWALLDGSCLKTFEGHTASVLKASFLSGGMQIISAGADGLTRSGL</sequence>
<comment type="caution">
    <text evidence="3">The sequence shown here is derived from an EMBL/GenBank/DDBJ whole genome shotgun (WGS) entry which is preliminary data.</text>
</comment>
<dbReference type="GO" id="GO:0000472">
    <property type="term" value="P:endonucleolytic cleavage to generate mature 5'-end of SSU-rRNA from (SSU-rRNA, 5.8S rRNA, LSU-rRNA)"/>
    <property type="evidence" value="ECO:0007669"/>
    <property type="project" value="TreeGrafter"/>
</dbReference>
<dbReference type="Pfam" id="PF00400">
    <property type="entry name" value="WD40"/>
    <property type="match status" value="1"/>
</dbReference>
<dbReference type="OrthoDB" id="5414888at2759"/>
<dbReference type="PANTHER" id="PTHR19854">
    <property type="entry name" value="TRANSDUCIN BETA-LIKE 3"/>
    <property type="match status" value="1"/>
</dbReference>
<accession>A0A9D4UKH7</accession>
<reference evidence="3" key="1">
    <citation type="submission" date="2021-01" db="EMBL/GenBank/DDBJ databases">
        <title>Adiantum capillus-veneris genome.</title>
        <authorList>
            <person name="Fang Y."/>
            <person name="Liao Q."/>
        </authorList>
    </citation>
    <scope>NUCLEOTIDE SEQUENCE</scope>
    <source>
        <strain evidence="3">H3</strain>
        <tissue evidence="3">Leaf</tissue>
    </source>
</reference>
<evidence type="ECO:0000313" key="3">
    <source>
        <dbReference type="EMBL" id="KAI5069209.1"/>
    </source>
</evidence>
<dbReference type="Proteomes" id="UP000886520">
    <property type="component" value="Chromosome 15"/>
</dbReference>
<keyword evidence="2" id="KW-0677">Repeat</keyword>
<name>A0A9D4UKH7_ADICA</name>
<dbReference type="GO" id="GO:0000480">
    <property type="term" value="P:endonucleolytic cleavage in 5'-ETS of tricistronic rRNA transcript (SSU-rRNA, 5.8S rRNA, LSU-rRNA)"/>
    <property type="evidence" value="ECO:0007669"/>
    <property type="project" value="TreeGrafter"/>
</dbReference>
<dbReference type="InterPro" id="IPR015943">
    <property type="entry name" value="WD40/YVTN_repeat-like_dom_sf"/>
</dbReference>
<dbReference type="GO" id="GO:0030686">
    <property type="term" value="C:90S preribosome"/>
    <property type="evidence" value="ECO:0007669"/>
    <property type="project" value="TreeGrafter"/>
</dbReference>
<dbReference type="GO" id="GO:0005730">
    <property type="term" value="C:nucleolus"/>
    <property type="evidence" value="ECO:0007669"/>
    <property type="project" value="TreeGrafter"/>
</dbReference>
<dbReference type="Gene3D" id="2.130.10.10">
    <property type="entry name" value="YVTN repeat-like/Quinoprotein amine dehydrogenase"/>
    <property type="match status" value="1"/>
</dbReference>
<keyword evidence="4" id="KW-1185">Reference proteome</keyword>
<dbReference type="PANTHER" id="PTHR19854:SF15">
    <property type="entry name" value="TRANSDUCIN BETA-LIKE PROTEIN 3"/>
    <property type="match status" value="1"/>
</dbReference>
<dbReference type="InterPro" id="IPR036322">
    <property type="entry name" value="WD40_repeat_dom_sf"/>
</dbReference>
<dbReference type="GO" id="GO:0034511">
    <property type="term" value="F:U3 snoRNA binding"/>
    <property type="evidence" value="ECO:0007669"/>
    <property type="project" value="TreeGrafter"/>
</dbReference>
<proteinExistence type="predicted"/>
<dbReference type="AlphaFoldDB" id="A0A9D4UKH7"/>
<evidence type="ECO:0000313" key="4">
    <source>
        <dbReference type="Proteomes" id="UP000886520"/>
    </source>
</evidence>
<protein>
    <submittedName>
        <fullName evidence="3">Uncharacterized protein</fullName>
    </submittedName>
</protein>
<dbReference type="InterPro" id="IPR001680">
    <property type="entry name" value="WD40_rpt"/>
</dbReference>
<dbReference type="EMBL" id="JABFUD020000015">
    <property type="protein sequence ID" value="KAI5069209.1"/>
    <property type="molecule type" value="Genomic_DNA"/>
</dbReference>
<organism evidence="3 4">
    <name type="scientific">Adiantum capillus-veneris</name>
    <name type="common">Maidenhair fern</name>
    <dbReference type="NCBI Taxonomy" id="13818"/>
    <lineage>
        <taxon>Eukaryota</taxon>
        <taxon>Viridiplantae</taxon>
        <taxon>Streptophyta</taxon>
        <taxon>Embryophyta</taxon>
        <taxon>Tracheophyta</taxon>
        <taxon>Polypodiopsida</taxon>
        <taxon>Polypodiidae</taxon>
        <taxon>Polypodiales</taxon>
        <taxon>Pteridineae</taxon>
        <taxon>Pteridaceae</taxon>
        <taxon>Vittarioideae</taxon>
        <taxon>Adiantum</taxon>
    </lineage>
</organism>
<dbReference type="SUPFAM" id="SSF50978">
    <property type="entry name" value="WD40 repeat-like"/>
    <property type="match status" value="1"/>
</dbReference>
<gene>
    <name evidence="3" type="ORF">GOP47_0015510</name>
</gene>
<evidence type="ECO:0000256" key="2">
    <source>
        <dbReference type="ARBA" id="ARBA00022737"/>
    </source>
</evidence>
<evidence type="ECO:0000256" key="1">
    <source>
        <dbReference type="ARBA" id="ARBA00022574"/>
    </source>
</evidence>
<keyword evidence="1" id="KW-0853">WD repeat</keyword>